<dbReference type="GO" id="GO:0035331">
    <property type="term" value="P:negative regulation of hippo signaling"/>
    <property type="evidence" value="ECO:0007669"/>
    <property type="project" value="TreeGrafter"/>
</dbReference>
<dbReference type="EMBL" id="REGN01003187">
    <property type="protein sequence ID" value="RNA23978.1"/>
    <property type="molecule type" value="Genomic_DNA"/>
</dbReference>
<gene>
    <name evidence="2" type="ORF">BpHYR1_015733</name>
</gene>
<proteinExistence type="predicted"/>
<evidence type="ECO:0000256" key="1">
    <source>
        <dbReference type="SAM" id="Coils"/>
    </source>
</evidence>
<dbReference type="PANTHER" id="PTHR46360:SF1">
    <property type="entry name" value="DISKS LARGE HOMOLOG 5"/>
    <property type="match status" value="1"/>
</dbReference>
<accession>A0A3M7RL02</accession>
<evidence type="ECO:0000313" key="3">
    <source>
        <dbReference type="Proteomes" id="UP000276133"/>
    </source>
</evidence>
<feature type="coiled-coil region" evidence="1">
    <location>
        <begin position="95"/>
        <end position="143"/>
    </location>
</feature>
<name>A0A3M7RL02_BRAPC</name>
<dbReference type="AlphaFoldDB" id="A0A3M7RL02"/>
<protein>
    <submittedName>
        <fullName evidence="2">Disks large-like protein</fullName>
    </submittedName>
</protein>
<organism evidence="2 3">
    <name type="scientific">Brachionus plicatilis</name>
    <name type="common">Marine rotifer</name>
    <name type="synonym">Brachionus muelleri</name>
    <dbReference type="NCBI Taxonomy" id="10195"/>
    <lineage>
        <taxon>Eukaryota</taxon>
        <taxon>Metazoa</taxon>
        <taxon>Spiralia</taxon>
        <taxon>Gnathifera</taxon>
        <taxon>Rotifera</taxon>
        <taxon>Eurotatoria</taxon>
        <taxon>Monogononta</taxon>
        <taxon>Pseudotrocha</taxon>
        <taxon>Ploima</taxon>
        <taxon>Brachionidae</taxon>
        <taxon>Brachionus</taxon>
    </lineage>
</organism>
<dbReference type="GO" id="GO:0005886">
    <property type="term" value="C:plasma membrane"/>
    <property type="evidence" value="ECO:0007669"/>
    <property type="project" value="TreeGrafter"/>
</dbReference>
<dbReference type="OrthoDB" id="10067129at2759"/>
<reference evidence="2 3" key="1">
    <citation type="journal article" date="2018" name="Sci. Rep.">
        <title>Genomic signatures of local adaptation to the degree of environmental predictability in rotifers.</title>
        <authorList>
            <person name="Franch-Gras L."/>
            <person name="Hahn C."/>
            <person name="Garcia-Roger E.M."/>
            <person name="Carmona M.J."/>
            <person name="Serra M."/>
            <person name="Gomez A."/>
        </authorList>
    </citation>
    <scope>NUCLEOTIDE SEQUENCE [LARGE SCALE GENOMIC DNA]</scope>
    <source>
        <strain evidence="2">HYR1</strain>
    </source>
</reference>
<evidence type="ECO:0000313" key="2">
    <source>
        <dbReference type="EMBL" id="RNA23978.1"/>
    </source>
</evidence>
<sequence length="277" mass="32807">MCQQIQTLYHPNKIEELKKKFGITELKQRNSILSESSQMYEDLNDELIYKKEINNLVKEIDLCKKRRDIAFIERDKVLRERESIRALCDELRHQRDKSISELADSLRENDDLKKEKSMAIKQIQMMENKLVYYEDKLITYREEELKRAEKKGDVKTKRPGGHTNLSKSIQNVTKSDSKMGKSEDNHRILKIEIDLEENPELGVEFSYATYEFDDYEELKEFQIKNQSNNLIIVNSVDPESISYGKLKKNENLNCSLVRDKLIKSKNRLFRTLSKMKK</sequence>
<dbReference type="Proteomes" id="UP000276133">
    <property type="component" value="Unassembled WGS sequence"/>
</dbReference>
<dbReference type="PANTHER" id="PTHR46360">
    <property type="entry name" value="DISKS LARGE HOMOLOG 5"/>
    <property type="match status" value="1"/>
</dbReference>
<keyword evidence="3" id="KW-1185">Reference proteome</keyword>
<dbReference type="STRING" id="10195.A0A3M7RL02"/>
<comment type="caution">
    <text evidence="2">The sequence shown here is derived from an EMBL/GenBank/DDBJ whole genome shotgun (WGS) entry which is preliminary data.</text>
</comment>
<keyword evidence="1" id="KW-0175">Coiled coil</keyword>
<dbReference type="InterPro" id="IPR053004">
    <property type="entry name" value="MAGUK_Signaling_Regulators"/>
</dbReference>